<feature type="domain" description="Histidine kinase" evidence="7">
    <location>
        <begin position="260"/>
        <end position="487"/>
    </location>
</feature>
<keyword evidence="4" id="KW-0808">Transferase</keyword>
<dbReference type="InterPro" id="IPR007891">
    <property type="entry name" value="CHASE3"/>
</dbReference>
<dbReference type="AlphaFoldDB" id="A0A2S9VC85"/>
<reference evidence="9" key="1">
    <citation type="journal article" date="2020" name="Int. J. Syst. Evol. Microbiol.">
        <title>Alteromonas alba sp. nov., a marine bacterium isolated from the seawater of the West Pacific Ocean.</title>
        <authorList>
            <person name="Sun C."/>
            <person name="Wu Y.-H."/>
            <person name="Xamxidin M."/>
            <person name="Cheng H."/>
            <person name="Xu X.-W."/>
        </authorList>
    </citation>
    <scope>NUCLEOTIDE SEQUENCE [LARGE SCALE GENOMIC DNA]</scope>
    <source>
        <strain evidence="9">190</strain>
    </source>
</reference>
<keyword evidence="6" id="KW-0812">Transmembrane</keyword>
<proteinExistence type="predicted"/>
<dbReference type="GO" id="GO:0000155">
    <property type="term" value="F:phosphorelay sensor kinase activity"/>
    <property type="evidence" value="ECO:0007669"/>
    <property type="project" value="InterPro"/>
</dbReference>
<protein>
    <recommendedName>
        <fullName evidence="2">histidine kinase</fullName>
        <ecNumber evidence="2">2.7.13.3</ecNumber>
    </recommendedName>
</protein>
<dbReference type="InterPro" id="IPR003594">
    <property type="entry name" value="HATPase_dom"/>
</dbReference>
<dbReference type="InterPro" id="IPR003661">
    <property type="entry name" value="HisK_dim/P_dom"/>
</dbReference>
<dbReference type="SUPFAM" id="SSF55874">
    <property type="entry name" value="ATPase domain of HSP90 chaperone/DNA topoisomerase II/histidine kinase"/>
    <property type="match status" value="1"/>
</dbReference>
<dbReference type="OrthoDB" id="9808408at2"/>
<gene>
    <name evidence="8" type="ORF">C6Y40_08175</name>
</gene>
<evidence type="ECO:0000256" key="5">
    <source>
        <dbReference type="ARBA" id="ARBA00022777"/>
    </source>
</evidence>
<dbReference type="PANTHER" id="PTHR43304:SF1">
    <property type="entry name" value="PAC DOMAIN-CONTAINING PROTEIN"/>
    <property type="match status" value="1"/>
</dbReference>
<evidence type="ECO:0000256" key="6">
    <source>
        <dbReference type="SAM" id="Phobius"/>
    </source>
</evidence>
<dbReference type="EC" id="2.7.13.3" evidence="2"/>
<dbReference type="Gene3D" id="3.30.565.10">
    <property type="entry name" value="Histidine kinase-like ATPase, C-terminal domain"/>
    <property type="match status" value="1"/>
</dbReference>
<dbReference type="CDD" id="cd19410">
    <property type="entry name" value="HK9-like_sensor"/>
    <property type="match status" value="1"/>
</dbReference>
<dbReference type="Proteomes" id="UP000238949">
    <property type="component" value="Unassembled WGS sequence"/>
</dbReference>
<sequence>MKTIIRNTASSILLVTLVIVVIAANSTYTIHTMDELASLERRLFTTNQVINSINTLHLAVLRTESGQRGFLLAERERYLVDYEKTLNKVNNIIEQVEANAIRSDFSEQEVRLQQLVDLSKAKLSELIETVELARQGRKDEANTIFQSDVGLELYNEFEEVFRQIAEEEYKLQAQHIDSLLKLRSDSVTNLIISALTTGLLVISIFMLLRMNIRETIRHRRELQQHNLVLESRVKERTVELQVYAEELSRSNRELEDFAFVASHDLQEPLRKIRAFGNRISTGYEDALDERGQDFLRRMLNAAERMSMLISDLLSFSRVTTRGKDFEDTDLNTVVNSVLEDLEITIEEKQAEIHIDSLPVMKADASQMSQLFLNLLSNALKFTKPEQPPVITLRYEAIDDEQAAPLNLLPGLSWFKLTIQDNGIGFEQSFAEKIFAPFQRLHGRSEYKGTGIGLAVCRRIIERHNGTIEAFSEPGQGARFELYLPQDGEPFTNLQQQGVISHAEQ</sequence>
<keyword evidence="5 8" id="KW-0418">Kinase</keyword>
<keyword evidence="6" id="KW-1133">Transmembrane helix</keyword>
<dbReference type="EMBL" id="PVNP01000074">
    <property type="protein sequence ID" value="PRO74044.1"/>
    <property type="molecule type" value="Genomic_DNA"/>
</dbReference>
<dbReference type="PANTHER" id="PTHR43304">
    <property type="entry name" value="PHYTOCHROME-LIKE PROTEIN CPH1"/>
    <property type="match status" value="1"/>
</dbReference>
<dbReference type="PRINTS" id="PR00344">
    <property type="entry name" value="BCTRLSENSOR"/>
</dbReference>
<dbReference type="InterPro" id="IPR005467">
    <property type="entry name" value="His_kinase_dom"/>
</dbReference>
<evidence type="ECO:0000313" key="9">
    <source>
        <dbReference type="Proteomes" id="UP000238949"/>
    </source>
</evidence>
<evidence type="ECO:0000313" key="8">
    <source>
        <dbReference type="EMBL" id="PRO74044.1"/>
    </source>
</evidence>
<dbReference type="GO" id="GO:0005886">
    <property type="term" value="C:plasma membrane"/>
    <property type="evidence" value="ECO:0007669"/>
    <property type="project" value="UniProtKB-ARBA"/>
</dbReference>
<dbReference type="Gene3D" id="1.10.287.130">
    <property type="match status" value="1"/>
</dbReference>
<dbReference type="FunFam" id="3.30.565.10:FF:000006">
    <property type="entry name" value="Sensor histidine kinase WalK"/>
    <property type="match status" value="1"/>
</dbReference>
<organism evidence="8 9">
    <name type="scientific">Alteromonas alba</name>
    <dbReference type="NCBI Taxonomy" id="2079529"/>
    <lineage>
        <taxon>Bacteria</taxon>
        <taxon>Pseudomonadati</taxon>
        <taxon>Pseudomonadota</taxon>
        <taxon>Gammaproteobacteria</taxon>
        <taxon>Alteromonadales</taxon>
        <taxon>Alteromonadaceae</taxon>
        <taxon>Alteromonas/Salinimonas group</taxon>
        <taxon>Alteromonas</taxon>
    </lineage>
</organism>
<dbReference type="InterPro" id="IPR036890">
    <property type="entry name" value="HATPase_C_sf"/>
</dbReference>
<dbReference type="SUPFAM" id="SSF47384">
    <property type="entry name" value="Homodimeric domain of signal transducing histidine kinase"/>
    <property type="match status" value="1"/>
</dbReference>
<dbReference type="InterPro" id="IPR004358">
    <property type="entry name" value="Sig_transdc_His_kin-like_C"/>
</dbReference>
<dbReference type="Pfam" id="PF00512">
    <property type="entry name" value="HisKA"/>
    <property type="match status" value="1"/>
</dbReference>
<dbReference type="RefSeq" id="WP_105934154.1">
    <property type="nucleotide sequence ID" value="NZ_PVNP01000074.1"/>
</dbReference>
<keyword evidence="9" id="KW-1185">Reference proteome</keyword>
<evidence type="ECO:0000259" key="7">
    <source>
        <dbReference type="PROSITE" id="PS50109"/>
    </source>
</evidence>
<name>A0A2S9VC85_9ALTE</name>
<dbReference type="SMART" id="SM00387">
    <property type="entry name" value="HATPase_c"/>
    <property type="match status" value="1"/>
</dbReference>
<feature type="transmembrane region" description="Helical" evidence="6">
    <location>
        <begin position="190"/>
        <end position="210"/>
    </location>
</feature>
<evidence type="ECO:0000256" key="1">
    <source>
        <dbReference type="ARBA" id="ARBA00000085"/>
    </source>
</evidence>
<comment type="caution">
    <text evidence="8">The sequence shown here is derived from an EMBL/GenBank/DDBJ whole genome shotgun (WGS) entry which is preliminary data.</text>
</comment>
<evidence type="ECO:0000256" key="4">
    <source>
        <dbReference type="ARBA" id="ARBA00022679"/>
    </source>
</evidence>
<accession>A0A2S9VC85</accession>
<dbReference type="Pfam" id="PF02518">
    <property type="entry name" value="HATPase_c"/>
    <property type="match status" value="1"/>
</dbReference>
<comment type="catalytic activity">
    <reaction evidence="1">
        <text>ATP + protein L-histidine = ADP + protein N-phospho-L-histidine.</text>
        <dbReference type="EC" id="2.7.13.3"/>
    </reaction>
</comment>
<keyword evidence="3" id="KW-0597">Phosphoprotein</keyword>
<evidence type="ECO:0000256" key="3">
    <source>
        <dbReference type="ARBA" id="ARBA00022553"/>
    </source>
</evidence>
<dbReference type="SMART" id="SM00388">
    <property type="entry name" value="HisKA"/>
    <property type="match status" value="1"/>
</dbReference>
<evidence type="ECO:0000256" key="2">
    <source>
        <dbReference type="ARBA" id="ARBA00012438"/>
    </source>
</evidence>
<dbReference type="InterPro" id="IPR052162">
    <property type="entry name" value="Sensor_kinase/Photoreceptor"/>
</dbReference>
<keyword evidence="6" id="KW-0472">Membrane</keyword>
<dbReference type="PROSITE" id="PS50109">
    <property type="entry name" value="HIS_KIN"/>
    <property type="match status" value="1"/>
</dbReference>
<dbReference type="InterPro" id="IPR036097">
    <property type="entry name" value="HisK_dim/P_sf"/>
</dbReference>
<dbReference type="CDD" id="cd00082">
    <property type="entry name" value="HisKA"/>
    <property type="match status" value="1"/>
</dbReference>
<dbReference type="Pfam" id="PF05227">
    <property type="entry name" value="CHASE3"/>
    <property type="match status" value="1"/>
</dbReference>